<sequence>MLDDHVTLAHGAGGKASAALVDAVFVEALRNPLLEALGDGAVLSLPGGDRLAMSTDSFVVQPRRFPGGSVGELAVNGTCNDLAMTGAVPSWISAAFVLEEGFPIAELKEIVADMATAAAVAGVQIVTGDTKVVPRGAADGVFITTTGAGVIPAGRALSAGAVRPGDRVLLSGSIGEHGMAVMLARGDLAIEADIASDTASLSPLVEALLAAAPSTRWLRDATRGGVGTVCNELAQSCGLGVLLEEDRLPVAPMVNGACELLGIDPLYVANEGKFVAVVAPHEAEAGLAALRSHPLGAQAAEVGQIVAEPAESVFLRTGFGGTRIVDMLVGDPLPRIC</sequence>
<evidence type="ECO:0000259" key="3">
    <source>
        <dbReference type="Pfam" id="PF02769"/>
    </source>
</evidence>
<feature type="domain" description="PurM-like N-terminal" evidence="2">
    <location>
        <begin position="39"/>
        <end position="151"/>
    </location>
</feature>
<dbReference type="SUPFAM" id="SSF55326">
    <property type="entry name" value="PurM N-terminal domain-like"/>
    <property type="match status" value="1"/>
</dbReference>
<organism evidence="4 5">
    <name type="scientific">Mycobacterium saskatchewanense</name>
    <dbReference type="NCBI Taxonomy" id="220927"/>
    <lineage>
        <taxon>Bacteria</taxon>
        <taxon>Bacillati</taxon>
        <taxon>Actinomycetota</taxon>
        <taxon>Actinomycetes</taxon>
        <taxon>Mycobacteriales</taxon>
        <taxon>Mycobacteriaceae</taxon>
        <taxon>Mycobacterium</taxon>
        <taxon>Mycobacterium simiae complex</taxon>
    </lineage>
</organism>
<dbReference type="Pfam" id="PF02769">
    <property type="entry name" value="AIRS_C"/>
    <property type="match status" value="1"/>
</dbReference>
<proteinExistence type="inferred from homology"/>
<protein>
    <submittedName>
        <fullName evidence="4">Hydrogenase expression/formation protein HypE</fullName>
    </submittedName>
</protein>
<dbReference type="Gene3D" id="3.90.650.10">
    <property type="entry name" value="PurM-like C-terminal domain"/>
    <property type="match status" value="1"/>
</dbReference>
<comment type="caution">
    <text evidence="4">The sequence shown here is derived from an EMBL/GenBank/DDBJ whole genome shotgun (WGS) entry which is preliminary data.</text>
</comment>
<dbReference type="CDD" id="cd02197">
    <property type="entry name" value="HypE"/>
    <property type="match status" value="1"/>
</dbReference>
<dbReference type="PIRSF" id="PIRSF005644">
    <property type="entry name" value="Hdrgns_mtr_HypE"/>
    <property type="match status" value="1"/>
</dbReference>
<dbReference type="InterPro" id="IPR036676">
    <property type="entry name" value="PurM-like_C_sf"/>
</dbReference>
<dbReference type="InterPro" id="IPR016188">
    <property type="entry name" value="PurM-like_N"/>
</dbReference>
<accession>A0AAJ3NP18</accession>
<reference evidence="4 5" key="1">
    <citation type="submission" date="2016-01" db="EMBL/GenBank/DDBJ databases">
        <title>The new phylogeny of the genus Mycobacterium.</title>
        <authorList>
            <person name="Tarcisio F."/>
            <person name="Conor M."/>
            <person name="Antonella G."/>
            <person name="Elisabetta G."/>
            <person name="Giulia F.S."/>
            <person name="Sara T."/>
            <person name="Anna F."/>
            <person name="Clotilde B."/>
            <person name="Roberto B."/>
            <person name="Veronica D.S."/>
            <person name="Fabio R."/>
            <person name="Monica P."/>
            <person name="Olivier J."/>
            <person name="Enrico T."/>
            <person name="Nicola S."/>
        </authorList>
    </citation>
    <scope>NUCLEOTIDE SEQUENCE [LARGE SCALE GENOMIC DNA]</scope>
    <source>
        <strain evidence="4 5">DSM 44616</strain>
    </source>
</reference>
<evidence type="ECO:0000259" key="2">
    <source>
        <dbReference type="Pfam" id="PF00586"/>
    </source>
</evidence>
<dbReference type="EMBL" id="LQPR01000035">
    <property type="protein sequence ID" value="ORW71106.1"/>
    <property type="molecule type" value="Genomic_DNA"/>
</dbReference>
<evidence type="ECO:0000313" key="4">
    <source>
        <dbReference type="EMBL" id="ORW71106.1"/>
    </source>
</evidence>
<evidence type="ECO:0000256" key="1">
    <source>
        <dbReference type="ARBA" id="ARBA00006243"/>
    </source>
</evidence>
<dbReference type="GO" id="GO:0051604">
    <property type="term" value="P:protein maturation"/>
    <property type="evidence" value="ECO:0007669"/>
    <property type="project" value="TreeGrafter"/>
</dbReference>
<name>A0AAJ3NP18_9MYCO</name>
<feature type="domain" description="PurM-like C-terminal" evidence="3">
    <location>
        <begin position="163"/>
        <end position="314"/>
    </location>
</feature>
<comment type="similarity">
    <text evidence="1">Belongs to the HypE family.</text>
</comment>
<dbReference type="SUPFAM" id="SSF56042">
    <property type="entry name" value="PurM C-terminal domain-like"/>
    <property type="match status" value="1"/>
</dbReference>
<keyword evidence="5" id="KW-1185">Reference proteome</keyword>
<dbReference type="AlphaFoldDB" id="A0AAJ3NP18"/>
<dbReference type="Gene3D" id="3.30.1330.10">
    <property type="entry name" value="PurM-like, N-terminal domain"/>
    <property type="match status" value="1"/>
</dbReference>
<dbReference type="PANTHER" id="PTHR30303:SF0">
    <property type="entry name" value="CARBAMOYL DEHYDRATASE HYPE"/>
    <property type="match status" value="1"/>
</dbReference>
<dbReference type="Proteomes" id="UP000193387">
    <property type="component" value="Unassembled WGS sequence"/>
</dbReference>
<dbReference type="NCBIfam" id="TIGR02124">
    <property type="entry name" value="hypE"/>
    <property type="match status" value="1"/>
</dbReference>
<dbReference type="PANTHER" id="PTHR30303">
    <property type="entry name" value="HYDROGENASE ISOENZYMES FORMATION PROTEIN HYPE"/>
    <property type="match status" value="1"/>
</dbReference>
<dbReference type="Pfam" id="PF00586">
    <property type="entry name" value="AIRS"/>
    <property type="match status" value="1"/>
</dbReference>
<evidence type="ECO:0000313" key="5">
    <source>
        <dbReference type="Proteomes" id="UP000193387"/>
    </source>
</evidence>
<dbReference type="InterPro" id="IPR036921">
    <property type="entry name" value="PurM-like_N_sf"/>
</dbReference>
<gene>
    <name evidence="4" type="ORF">AWC23_15615</name>
</gene>
<dbReference type="InterPro" id="IPR010918">
    <property type="entry name" value="PurM-like_C_dom"/>
</dbReference>
<dbReference type="InterPro" id="IPR011854">
    <property type="entry name" value="HypE"/>
</dbReference>